<reference evidence="3 4" key="1">
    <citation type="submission" date="2018-08" db="EMBL/GenBank/DDBJ databases">
        <title>A genome reference for cultivated species of the human gut microbiota.</title>
        <authorList>
            <person name="Zou Y."/>
            <person name="Xue W."/>
            <person name="Luo G."/>
        </authorList>
    </citation>
    <scope>NUCLEOTIDE SEQUENCE [LARGE SCALE GENOMIC DNA]</scope>
    <source>
        <strain evidence="3 4">AM07-24</strain>
    </source>
</reference>
<dbReference type="GO" id="GO:0016805">
    <property type="term" value="F:dipeptidase activity"/>
    <property type="evidence" value="ECO:0007669"/>
    <property type="project" value="InterPro"/>
</dbReference>
<dbReference type="EMBL" id="QRMS01000001">
    <property type="protein sequence ID" value="RHJ89655.1"/>
    <property type="molecule type" value="Genomic_DNA"/>
</dbReference>
<proteinExistence type="inferred from homology"/>
<dbReference type="Gene3D" id="3.30.70.360">
    <property type="match status" value="1"/>
</dbReference>
<dbReference type="GO" id="GO:0005737">
    <property type="term" value="C:cytoplasm"/>
    <property type="evidence" value="ECO:0007669"/>
    <property type="project" value="TreeGrafter"/>
</dbReference>
<evidence type="ECO:0000256" key="1">
    <source>
        <dbReference type="PIRNR" id="PIRNR037226"/>
    </source>
</evidence>
<dbReference type="SUPFAM" id="SSF53187">
    <property type="entry name" value="Zn-dependent exopeptidases"/>
    <property type="match status" value="1"/>
</dbReference>
<dbReference type="GO" id="GO:0046657">
    <property type="term" value="P:folic acid catabolic process"/>
    <property type="evidence" value="ECO:0007669"/>
    <property type="project" value="TreeGrafter"/>
</dbReference>
<evidence type="ECO:0000259" key="2">
    <source>
        <dbReference type="Pfam" id="PF07687"/>
    </source>
</evidence>
<dbReference type="RefSeq" id="WP_118333739.1">
    <property type="nucleotide sequence ID" value="NZ_AP025567.1"/>
</dbReference>
<evidence type="ECO:0000313" key="4">
    <source>
        <dbReference type="Proteomes" id="UP000284841"/>
    </source>
</evidence>
<dbReference type="Proteomes" id="UP000284841">
    <property type="component" value="Unassembled WGS sequence"/>
</dbReference>
<dbReference type="CDD" id="cd03887">
    <property type="entry name" value="M20_Acy1L2"/>
    <property type="match status" value="1"/>
</dbReference>
<dbReference type="InterPro" id="IPR017439">
    <property type="entry name" value="Amidohydrolase"/>
</dbReference>
<accession>A0A415E7Q7</accession>
<dbReference type="SUPFAM" id="SSF55031">
    <property type="entry name" value="Bacterial exopeptidase dimerisation domain"/>
    <property type="match status" value="1"/>
</dbReference>
<dbReference type="InterPro" id="IPR011650">
    <property type="entry name" value="Peptidase_M20_dimer"/>
</dbReference>
<dbReference type="PIRSF" id="PIRSF037226">
    <property type="entry name" value="Amidohydrolase_ACY1L2_prd"/>
    <property type="match status" value="1"/>
</dbReference>
<dbReference type="FunFam" id="3.30.70.360:FF:000004">
    <property type="entry name" value="Peptidase M20 domain-containing protein 2"/>
    <property type="match status" value="1"/>
</dbReference>
<gene>
    <name evidence="3" type="ORF">DW099_03535</name>
</gene>
<comment type="similarity">
    <text evidence="1">Belongs to the peptidase M20A family.</text>
</comment>
<dbReference type="AlphaFoldDB" id="A0A415E7Q7"/>
<dbReference type="GO" id="GO:0071713">
    <property type="term" value="F:para-aminobenzoyl-glutamate hydrolase activity"/>
    <property type="evidence" value="ECO:0007669"/>
    <property type="project" value="TreeGrafter"/>
</dbReference>
<dbReference type="InterPro" id="IPR036264">
    <property type="entry name" value="Bact_exopeptidase_dim_dom"/>
</dbReference>
<sequence length="390" mass="42898">MSYQELKSHIFAGIDKNHDNLAALNDDLADHPEISGQEFQTSRKIVKLLESYGYLTEYPYAGLETAFRAISGSNDHTYKIAIMTEYDALPAIGHACGHCLSCAISLLAGLSTKELQDELDADIHIIGTPIEETDGAKCTMIDRGVFDDYDMAIMVHLYNYNLVTPVLQGLANYMYVFHGKAAHASAAPWDGRNALNAVQLMFHAVDMLRQHTTQDAQFHGIVRNGGEAPNIVPEEASCEFYVRALERDYLEHLVKLVDDCAEGASIATQTTWEKYPVAATYANLKHNAEGEASLLGIYDELDIPINAEPGRIFGSSDSGNVSFVCPTFHPCLQVTSHDTPIHTRGFADAMKTDRAHAALDTGAKIIALQIAKIFSDPARIQAMKTDFQKK</sequence>
<dbReference type="InterPro" id="IPR052030">
    <property type="entry name" value="Peptidase_M20/M20A_hydrolases"/>
</dbReference>
<dbReference type="OrthoDB" id="9781032at2"/>
<dbReference type="Gene3D" id="3.40.630.10">
    <property type="entry name" value="Zn peptidases"/>
    <property type="match status" value="1"/>
</dbReference>
<dbReference type="PANTHER" id="PTHR30575:SF3">
    <property type="entry name" value="PEPTIDASE M20 DIMERISATION DOMAIN-CONTAINING PROTEIN"/>
    <property type="match status" value="1"/>
</dbReference>
<dbReference type="PANTHER" id="PTHR30575">
    <property type="entry name" value="PEPTIDASE M20"/>
    <property type="match status" value="1"/>
</dbReference>
<keyword evidence="4" id="KW-1185">Reference proteome</keyword>
<organism evidence="3 4">
    <name type="scientific">Emergencia timonensis</name>
    <dbReference type="NCBI Taxonomy" id="1776384"/>
    <lineage>
        <taxon>Bacteria</taxon>
        <taxon>Bacillati</taxon>
        <taxon>Bacillota</taxon>
        <taxon>Clostridia</taxon>
        <taxon>Peptostreptococcales</taxon>
        <taxon>Anaerovoracaceae</taxon>
        <taxon>Emergencia</taxon>
    </lineage>
</organism>
<comment type="caution">
    <text evidence="3">The sequence shown here is derived from an EMBL/GenBank/DDBJ whole genome shotgun (WGS) entry which is preliminary data.</text>
</comment>
<protein>
    <recommendedName>
        <fullName evidence="1">Peptidase M20 domain-containing protein 2</fullName>
    </recommendedName>
</protein>
<name>A0A415E7Q7_9FIRM</name>
<evidence type="ECO:0000313" key="3">
    <source>
        <dbReference type="EMBL" id="RHJ89655.1"/>
    </source>
</evidence>
<dbReference type="InterPro" id="IPR017144">
    <property type="entry name" value="Xaa-Arg_dipeptidase"/>
</dbReference>
<dbReference type="NCBIfam" id="TIGR01891">
    <property type="entry name" value="amidohydrolases"/>
    <property type="match status" value="1"/>
</dbReference>
<dbReference type="Pfam" id="PF07687">
    <property type="entry name" value="M20_dimer"/>
    <property type="match status" value="1"/>
</dbReference>
<feature type="domain" description="Peptidase M20 dimerisation" evidence="2">
    <location>
        <begin position="168"/>
        <end position="262"/>
    </location>
</feature>